<protein>
    <submittedName>
        <fullName evidence="9">Uncharacterized protein</fullName>
    </submittedName>
</protein>
<proteinExistence type="inferred from homology"/>
<reference evidence="9" key="1">
    <citation type="journal article" date="2020" name="Stud. Mycol.">
        <title>101 Dothideomycetes genomes: a test case for predicting lifestyles and emergence of pathogens.</title>
        <authorList>
            <person name="Haridas S."/>
            <person name="Albert R."/>
            <person name="Binder M."/>
            <person name="Bloem J."/>
            <person name="Labutti K."/>
            <person name="Salamov A."/>
            <person name="Andreopoulos B."/>
            <person name="Baker S."/>
            <person name="Barry K."/>
            <person name="Bills G."/>
            <person name="Bluhm B."/>
            <person name="Cannon C."/>
            <person name="Castanera R."/>
            <person name="Culley D."/>
            <person name="Daum C."/>
            <person name="Ezra D."/>
            <person name="Gonzalez J."/>
            <person name="Henrissat B."/>
            <person name="Kuo A."/>
            <person name="Liang C."/>
            <person name="Lipzen A."/>
            <person name="Lutzoni F."/>
            <person name="Magnuson J."/>
            <person name="Mondo S."/>
            <person name="Nolan M."/>
            <person name="Ohm R."/>
            <person name="Pangilinan J."/>
            <person name="Park H.-J."/>
            <person name="Ramirez L."/>
            <person name="Alfaro M."/>
            <person name="Sun H."/>
            <person name="Tritt A."/>
            <person name="Yoshinaga Y."/>
            <person name="Zwiers L.-H."/>
            <person name="Turgeon B."/>
            <person name="Goodwin S."/>
            <person name="Spatafora J."/>
            <person name="Crous P."/>
            <person name="Grigoriev I."/>
        </authorList>
    </citation>
    <scope>NUCLEOTIDE SEQUENCE</scope>
    <source>
        <strain evidence="9">CBS 113818</strain>
    </source>
</reference>
<dbReference type="OrthoDB" id="431825at2759"/>
<evidence type="ECO:0000256" key="5">
    <source>
        <dbReference type="SAM" id="MobiDB-lite"/>
    </source>
</evidence>
<evidence type="ECO:0000256" key="2">
    <source>
        <dbReference type="ARBA" id="ARBA00009087"/>
    </source>
</evidence>
<dbReference type="EMBL" id="MU006221">
    <property type="protein sequence ID" value="KAF2829490.1"/>
    <property type="molecule type" value="Genomic_DNA"/>
</dbReference>
<feature type="region of interest" description="Disordered" evidence="5">
    <location>
        <begin position="82"/>
        <end position="163"/>
    </location>
</feature>
<feature type="transmembrane region" description="Helical" evidence="6">
    <location>
        <begin position="807"/>
        <end position="831"/>
    </location>
</feature>
<dbReference type="InterPro" id="IPR012580">
    <property type="entry name" value="NUC153"/>
</dbReference>
<feature type="transmembrane region" description="Helical" evidence="6">
    <location>
        <begin position="843"/>
        <end position="868"/>
    </location>
</feature>
<keyword evidence="10" id="KW-1185">Reference proteome</keyword>
<dbReference type="AlphaFoldDB" id="A0A6A7A866"/>
<evidence type="ECO:0000256" key="6">
    <source>
        <dbReference type="SAM" id="Phobius"/>
    </source>
</evidence>
<feature type="region of interest" description="Disordered" evidence="5">
    <location>
        <begin position="649"/>
        <end position="682"/>
    </location>
</feature>
<feature type="region of interest" description="Disordered" evidence="5">
    <location>
        <begin position="32"/>
        <end position="58"/>
    </location>
</feature>
<sequence length="1043" mass="116834">MPLPKRQTIPVKSAATTVASSDARFANFENDPKFRLPSKKHAKTKLDPRFSRLRSDPDFYSKATVDKYGRKISKEEGKQAIDRLYEIDDDDDDDDELSQQPTTHKRDKAVAKELARVQQQGFDPIRDGGLESSSDESSSDEDEEEIEEETELAGEGNEVPTGDISARLAAVNMDWDNMRAIDIMGVANSFVPPGGRILDVVIYPSEFGMERLQREEIEGPPREIFASTSKSKDDVTTLDASPEASDSDEDEQDKVDLQDGDTGEEFDSTALRSYQLDRLRYYYAVITCSSANVAKSIYDNLDGREYLTSANFFDLRFVPDGTTFDQDPHDECEKLPDGYKPNEFSTTALTHSKVKLTWDADDTTRKEVQKRAFSRKEIDENELKAYLGSDSSSSEDEVEVAKEEKALKLRAALGLEAPGRPSKPKPKASAKRDRDFPKPDGEMEITFTGGLLNDESKGSVFENEIPIHETTAEKYVRKEKERKARRKERFKARKEGRDPDAEPDAPADTVANDNEDAGFNDPFFASDPEEMERAERAEKAESKKSKKAKKREEEEKQASATAAERANLELIMTGEDAKVNHFDMDEIVKAEKAKKKGKKAKKNTPVVEDSFTINTADPRFAKLYESHEFAIDPTNPRYKETTGMKALLEEGRKKRKQGRSEDEPDHEPKKSKKDQTGGDDDVKKLAARIKAKTYYHGNCSNGAEPDIAGLGVVLSFVVASVMTTTASVLAMFLDQAFDSKGRFRVKAPIKYIREHFLDTEWKKDYAWRPFLDPLIIGLGDQQLITGYAVLLSGWIKVGQNAFEVQGAHFVLILYICALSSSSHLAALITLRKYFRRYKLIAKIRLTLVIFFAVFLLSSMIAAICMPPTVVENDDGTTEKRSRAQRLSFIVPLILILVGFSTALVCILYDPKKRGASRASEASGSSVRVMVRRVTDPNQHIMPPLDIMAPAHIGLRILYYLFLNPLIAFGVQILLAILSAILVLTQKFASPKDPKRFCGLQDEGENVWGFGQTLSVVMLFLPAMSACQTYLEGRQDISQGFSRN</sequence>
<keyword evidence="6" id="KW-1133">Transmembrane helix</keyword>
<dbReference type="InterPro" id="IPR039754">
    <property type="entry name" value="Esf1"/>
</dbReference>
<feature type="transmembrane region" description="Helical" evidence="6">
    <location>
        <begin position="707"/>
        <end position="733"/>
    </location>
</feature>
<feature type="transmembrane region" description="Helical" evidence="6">
    <location>
        <begin position="956"/>
        <end position="983"/>
    </location>
</feature>
<evidence type="ECO:0000256" key="4">
    <source>
        <dbReference type="ARBA" id="ARBA00023242"/>
    </source>
</evidence>
<feature type="compositionally biased region" description="Acidic residues" evidence="5">
    <location>
        <begin position="133"/>
        <end position="152"/>
    </location>
</feature>
<feature type="region of interest" description="Disordered" evidence="5">
    <location>
        <begin position="411"/>
        <end position="565"/>
    </location>
</feature>
<name>A0A6A7A866_9PLEO</name>
<gene>
    <name evidence="9" type="ORF">CC86DRAFT_318832</name>
</gene>
<feature type="region of interest" description="Disordered" evidence="5">
    <location>
        <begin position="214"/>
        <end position="266"/>
    </location>
</feature>
<keyword evidence="6" id="KW-0472">Membrane</keyword>
<feature type="compositionally biased region" description="Acidic residues" evidence="5">
    <location>
        <begin position="245"/>
        <end position="266"/>
    </location>
</feature>
<dbReference type="PANTHER" id="PTHR12202:SF0">
    <property type="entry name" value="ESF1 HOMOLOG"/>
    <property type="match status" value="1"/>
</dbReference>
<feature type="compositionally biased region" description="Basic and acidic residues" evidence="5">
    <location>
        <begin position="430"/>
        <end position="441"/>
    </location>
</feature>
<keyword evidence="4" id="KW-0539">Nucleus</keyword>
<evidence type="ECO:0000259" key="7">
    <source>
        <dbReference type="Pfam" id="PF08159"/>
    </source>
</evidence>
<evidence type="ECO:0000313" key="9">
    <source>
        <dbReference type="EMBL" id="KAF2829490.1"/>
    </source>
</evidence>
<keyword evidence="6" id="KW-0812">Transmembrane</keyword>
<feature type="compositionally biased region" description="Basic residues" evidence="5">
    <location>
        <begin position="483"/>
        <end position="492"/>
    </location>
</feature>
<feature type="transmembrane region" description="Helical" evidence="6">
    <location>
        <begin position="770"/>
        <end position="795"/>
    </location>
</feature>
<feature type="domain" description="ESF1 RRM" evidence="8">
    <location>
        <begin position="166"/>
        <end position="332"/>
    </location>
</feature>
<feature type="compositionally biased region" description="Acidic residues" evidence="5">
    <location>
        <begin position="87"/>
        <end position="97"/>
    </location>
</feature>
<feature type="non-terminal residue" evidence="9">
    <location>
        <position position="1043"/>
    </location>
</feature>
<dbReference type="Proteomes" id="UP000799424">
    <property type="component" value="Unassembled WGS sequence"/>
</dbReference>
<keyword evidence="3" id="KW-0175">Coiled coil</keyword>
<feature type="compositionally biased region" description="Basic and acidic residues" evidence="5">
    <location>
        <begin position="44"/>
        <end position="58"/>
    </location>
</feature>
<dbReference type="GO" id="GO:0005730">
    <property type="term" value="C:nucleolus"/>
    <property type="evidence" value="ECO:0007669"/>
    <property type="project" value="UniProtKB-SubCell"/>
</dbReference>
<evidence type="ECO:0000313" key="10">
    <source>
        <dbReference type="Proteomes" id="UP000799424"/>
    </source>
</evidence>
<accession>A0A6A7A866</accession>
<feature type="compositionally biased region" description="Basic and acidic residues" evidence="5">
    <location>
        <begin position="465"/>
        <end position="482"/>
    </location>
</feature>
<dbReference type="Pfam" id="PF08159">
    <property type="entry name" value="NUC153"/>
    <property type="match status" value="1"/>
</dbReference>
<dbReference type="PANTHER" id="PTHR12202">
    <property type="entry name" value="ESF1 HOMOLOG"/>
    <property type="match status" value="1"/>
</dbReference>
<comment type="similarity">
    <text evidence="2">Belongs to the ESF1 family.</text>
</comment>
<organism evidence="9 10">
    <name type="scientific">Ophiobolus disseminans</name>
    <dbReference type="NCBI Taxonomy" id="1469910"/>
    <lineage>
        <taxon>Eukaryota</taxon>
        <taxon>Fungi</taxon>
        <taxon>Dikarya</taxon>
        <taxon>Ascomycota</taxon>
        <taxon>Pezizomycotina</taxon>
        <taxon>Dothideomycetes</taxon>
        <taxon>Pleosporomycetidae</taxon>
        <taxon>Pleosporales</taxon>
        <taxon>Pleosporineae</taxon>
        <taxon>Phaeosphaeriaceae</taxon>
        <taxon>Ophiobolus</taxon>
    </lineage>
</organism>
<evidence type="ECO:0000256" key="1">
    <source>
        <dbReference type="ARBA" id="ARBA00004604"/>
    </source>
</evidence>
<dbReference type="Pfam" id="PF25121">
    <property type="entry name" value="RRM_ESF1"/>
    <property type="match status" value="1"/>
</dbReference>
<evidence type="ECO:0000259" key="8">
    <source>
        <dbReference type="Pfam" id="PF25121"/>
    </source>
</evidence>
<feature type="compositionally biased region" description="Low complexity" evidence="5">
    <location>
        <begin position="411"/>
        <end position="420"/>
    </location>
</feature>
<dbReference type="InterPro" id="IPR056750">
    <property type="entry name" value="RRM_ESF1"/>
</dbReference>
<dbReference type="GO" id="GO:0006364">
    <property type="term" value="P:rRNA processing"/>
    <property type="evidence" value="ECO:0007669"/>
    <property type="project" value="InterPro"/>
</dbReference>
<feature type="compositionally biased region" description="Basic and acidic residues" evidence="5">
    <location>
        <begin position="673"/>
        <end position="682"/>
    </location>
</feature>
<evidence type="ECO:0000256" key="3">
    <source>
        <dbReference type="ARBA" id="ARBA00023054"/>
    </source>
</evidence>
<comment type="subcellular location">
    <subcellularLocation>
        <location evidence="1">Nucleus</location>
        <location evidence="1">Nucleolus</location>
    </subcellularLocation>
</comment>
<feature type="domain" description="NUC153" evidence="7">
    <location>
        <begin position="617"/>
        <end position="645"/>
    </location>
</feature>
<feature type="transmembrane region" description="Helical" evidence="6">
    <location>
        <begin position="888"/>
        <end position="908"/>
    </location>
</feature>
<dbReference type="GO" id="GO:0003723">
    <property type="term" value="F:RNA binding"/>
    <property type="evidence" value="ECO:0007669"/>
    <property type="project" value="TreeGrafter"/>
</dbReference>
<feature type="compositionally biased region" description="Basic and acidic residues" evidence="5">
    <location>
        <begin position="531"/>
        <end position="543"/>
    </location>
</feature>